<reference evidence="9 10" key="1">
    <citation type="submission" date="2009-11" db="EMBL/GenBank/DDBJ databases">
        <authorList>
            <person name="Weinstock G."/>
            <person name="Sodergren E."/>
            <person name="Clifton S."/>
            <person name="Fulton L."/>
            <person name="Fulton B."/>
            <person name="Courtney L."/>
            <person name="Fronick C."/>
            <person name="Harrison M."/>
            <person name="Strong C."/>
            <person name="Farmer C."/>
            <person name="Delahaunty K."/>
            <person name="Markovic C."/>
            <person name="Hall O."/>
            <person name="Minx P."/>
            <person name="Tomlinson C."/>
            <person name="Mitreva M."/>
            <person name="Nelson J."/>
            <person name="Hou S."/>
            <person name="Wollam A."/>
            <person name="Pepin K.H."/>
            <person name="Johnson M."/>
            <person name="Bhonagiri V."/>
            <person name="Nash W.E."/>
            <person name="Warren W."/>
            <person name="Chinwalla A."/>
            <person name="Mardis E.R."/>
            <person name="Wilson R.K."/>
        </authorList>
    </citation>
    <scope>NUCLEOTIDE SEQUENCE [LARGE SCALE GENOMIC DNA]</scope>
    <source>
        <strain evidence="9 10">DSM 20093</strain>
    </source>
</reference>
<proteinExistence type="predicted"/>
<feature type="domain" description="ABC transmembrane type-1" evidence="8">
    <location>
        <begin position="72"/>
        <end position="123"/>
    </location>
</feature>
<evidence type="ECO:0000313" key="10">
    <source>
        <dbReference type="Proteomes" id="UP000003656"/>
    </source>
</evidence>
<evidence type="ECO:0000256" key="4">
    <source>
        <dbReference type="ARBA" id="ARBA00022692"/>
    </source>
</evidence>
<evidence type="ECO:0000256" key="1">
    <source>
        <dbReference type="ARBA" id="ARBA00004651"/>
    </source>
</evidence>
<gene>
    <name evidence="9" type="ORF">BIFGAL_04474</name>
</gene>
<organism evidence="9 10">
    <name type="scientific">Bifidobacterium gallicum DSM 20093 = LMG 11596</name>
    <dbReference type="NCBI Taxonomy" id="561180"/>
    <lineage>
        <taxon>Bacteria</taxon>
        <taxon>Bacillati</taxon>
        <taxon>Actinomycetota</taxon>
        <taxon>Actinomycetes</taxon>
        <taxon>Bifidobacteriales</taxon>
        <taxon>Bifidobacteriaceae</taxon>
        <taxon>Bifidobacterium</taxon>
    </lineage>
</organism>
<dbReference type="AlphaFoldDB" id="D1NX66"/>
<keyword evidence="6 7" id="KW-0472">Membrane</keyword>
<dbReference type="EMBL" id="ABXB03000019">
    <property type="protein sequence ID" value="EFA22025.1"/>
    <property type="molecule type" value="Genomic_DNA"/>
</dbReference>
<keyword evidence="4 7" id="KW-0812">Transmembrane</keyword>
<evidence type="ECO:0000256" key="6">
    <source>
        <dbReference type="ARBA" id="ARBA00023136"/>
    </source>
</evidence>
<evidence type="ECO:0000256" key="5">
    <source>
        <dbReference type="ARBA" id="ARBA00022989"/>
    </source>
</evidence>
<keyword evidence="2" id="KW-0813">Transport</keyword>
<evidence type="ECO:0000256" key="7">
    <source>
        <dbReference type="SAM" id="Phobius"/>
    </source>
</evidence>
<keyword evidence="3" id="KW-1003">Cell membrane</keyword>
<dbReference type="CDD" id="cd06261">
    <property type="entry name" value="TM_PBP2"/>
    <property type="match status" value="1"/>
</dbReference>
<name>D1NX66_9BIFI</name>
<dbReference type="PANTHER" id="PTHR43163:SF6">
    <property type="entry name" value="DIPEPTIDE TRANSPORT SYSTEM PERMEASE PROTEIN DPPB-RELATED"/>
    <property type="match status" value="1"/>
</dbReference>
<sequence>MPGDPILAMMPKDGRMTKAQQEQMYKNLEKRYGYDKSLPEQYFMWMGRSLKGDYGESTQVKRPVKEYLSEPLKNTILLNIGSTLVSFVLSVLIGIRSAVHKGGVFDKFFQVFTLVGISLPTFL</sequence>
<dbReference type="PROSITE" id="PS50928">
    <property type="entry name" value="ABC_TM1"/>
    <property type="match status" value="1"/>
</dbReference>
<dbReference type="STRING" id="561180.BIFGAL_04474"/>
<dbReference type="PANTHER" id="PTHR43163">
    <property type="entry name" value="DIPEPTIDE TRANSPORT SYSTEM PERMEASE PROTEIN DPPB-RELATED"/>
    <property type="match status" value="1"/>
</dbReference>
<evidence type="ECO:0000313" key="9">
    <source>
        <dbReference type="EMBL" id="EFA22025.1"/>
    </source>
</evidence>
<evidence type="ECO:0000256" key="3">
    <source>
        <dbReference type="ARBA" id="ARBA00022475"/>
    </source>
</evidence>
<dbReference type="InterPro" id="IPR000515">
    <property type="entry name" value="MetI-like"/>
</dbReference>
<accession>D1NX66</accession>
<evidence type="ECO:0000256" key="2">
    <source>
        <dbReference type="ARBA" id="ARBA00022448"/>
    </source>
</evidence>
<keyword evidence="5 7" id="KW-1133">Transmembrane helix</keyword>
<comment type="subcellular location">
    <subcellularLocation>
        <location evidence="1">Cell membrane</location>
        <topology evidence="1">Multi-pass membrane protein</topology>
    </subcellularLocation>
</comment>
<feature type="transmembrane region" description="Helical" evidence="7">
    <location>
        <begin position="76"/>
        <end position="95"/>
    </location>
</feature>
<comment type="caution">
    <text evidence="9">The sequence shown here is derived from an EMBL/GenBank/DDBJ whole genome shotgun (WGS) entry which is preliminary data.</text>
</comment>
<dbReference type="eggNOG" id="COG0601">
    <property type="taxonomic scope" value="Bacteria"/>
</dbReference>
<dbReference type="Proteomes" id="UP000003656">
    <property type="component" value="Unassembled WGS sequence"/>
</dbReference>
<dbReference type="GO" id="GO:0005886">
    <property type="term" value="C:plasma membrane"/>
    <property type="evidence" value="ECO:0007669"/>
    <property type="project" value="UniProtKB-SubCell"/>
</dbReference>
<dbReference type="GO" id="GO:0071916">
    <property type="term" value="F:dipeptide transmembrane transporter activity"/>
    <property type="evidence" value="ECO:0007669"/>
    <property type="project" value="TreeGrafter"/>
</dbReference>
<protein>
    <submittedName>
        <fullName evidence="9">Oligopeptide/dipeptide ABC transporter, permease protein</fullName>
    </submittedName>
</protein>
<evidence type="ECO:0000259" key="8">
    <source>
        <dbReference type="PROSITE" id="PS50928"/>
    </source>
</evidence>